<evidence type="ECO:0000313" key="2">
    <source>
        <dbReference type="Proteomes" id="UP001241926"/>
    </source>
</evidence>
<proteinExistence type="predicted"/>
<comment type="caution">
    <text evidence="1">The sequence shown here is derived from an EMBL/GenBank/DDBJ whole genome shotgun (WGS) entry which is preliminary data.</text>
</comment>
<protein>
    <submittedName>
        <fullName evidence="1">Uncharacterized protein</fullName>
    </submittedName>
</protein>
<name>A0ABT7J7H3_9ACTN</name>
<dbReference type="EMBL" id="JASJUS010000037">
    <property type="protein sequence ID" value="MDL2080823.1"/>
    <property type="molecule type" value="Genomic_DNA"/>
</dbReference>
<sequence>MTAVIFKVSAGGPDWVGRRLGFSVHDAGGGKPGRASRDRVGFSWADGVNTTYTEEGGTEFSVGPCMAPAAFAPVTSGGYRVRHTDLPPWPTG</sequence>
<dbReference type="Proteomes" id="UP001241926">
    <property type="component" value="Unassembled WGS sequence"/>
</dbReference>
<evidence type="ECO:0000313" key="1">
    <source>
        <dbReference type="EMBL" id="MDL2080823.1"/>
    </source>
</evidence>
<organism evidence="1 2">
    <name type="scientific">Streptomyces fuscus</name>
    <dbReference type="NCBI Taxonomy" id="3048495"/>
    <lineage>
        <taxon>Bacteria</taxon>
        <taxon>Bacillati</taxon>
        <taxon>Actinomycetota</taxon>
        <taxon>Actinomycetes</taxon>
        <taxon>Kitasatosporales</taxon>
        <taxon>Streptomycetaceae</taxon>
        <taxon>Streptomyces</taxon>
    </lineage>
</organism>
<keyword evidence="2" id="KW-1185">Reference proteome</keyword>
<dbReference type="RefSeq" id="WP_250749059.1">
    <property type="nucleotide sequence ID" value="NZ_JASJUS010000037.1"/>
</dbReference>
<gene>
    <name evidence="1" type="ORF">QNN03_30710</name>
</gene>
<reference evidence="1 2" key="1">
    <citation type="submission" date="2023-05" db="EMBL/GenBank/DDBJ databases">
        <title>Streptomyces fuscus sp. nov., a brown-black pigment producing actinomyces isolated from dry sand of Sea duck farm.</title>
        <authorList>
            <person name="Xie J."/>
            <person name="Shen N."/>
        </authorList>
    </citation>
    <scope>NUCLEOTIDE SEQUENCE [LARGE SCALE GENOMIC DNA]</scope>
    <source>
        <strain evidence="1 2">GXMU-J15</strain>
    </source>
</reference>
<accession>A0ABT7J7H3</accession>